<sequence length="249" mass="28576">MKKINMFKRFYWSLLQFKKVSALRIEKVGKSIGFVFFLMMLLTFPYAINLTLDATQALSSIEKASETEDSTFTYNEEEQSADEEIIFENDSLIITTVEDDFTSKKNILFLNHNQGMLKTPSNSYSFMYSSMFSEGETFTLDDLHSELANFIYVLLILSVVTFYLLSTTVKFVEVSLLSLGGLMGNKSMKRNLNYAQIWKLSAYAVTVPSIVVFIYDRFASQQMISGFLFWIGSFVILYFISSFVPKKAK</sequence>
<keyword evidence="1" id="KW-0472">Membrane</keyword>
<comment type="caution">
    <text evidence="2">The sequence shown here is derived from an EMBL/GenBank/DDBJ whole genome shotgun (WGS) entry which is preliminary data.</text>
</comment>
<reference evidence="2 3" key="1">
    <citation type="submission" date="2017-06" db="EMBL/GenBank/DDBJ databases">
        <title>the draft geome sequence of Illustriluteabacillus marina B3227.</title>
        <authorList>
            <person name="He R.-H."/>
            <person name="Du Z.-J."/>
        </authorList>
    </citation>
    <scope>NUCLEOTIDE SEQUENCE [LARGE SCALE GENOMIC DNA]</scope>
    <source>
        <strain evidence="2 3">B3227</strain>
    </source>
</reference>
<feature type="transmembrane region" description="Helical" evidence="1">
    <location>
        <begin position="28"/>
        <end position="48"/>
    </location>
</feature>
<organism evidence="2 3">
    <name type="scientific">Halalkalibacillus sediminis</name>
    <dbReference type="NCBI Taxonomy" id="2018042"/>
    <lineage>
        <taxon>Bacteria</taxon>
        <taxon>Bacillati</taxon>
        <taxon>Bacillota</taxon>
        <taxon>Bacilli</taxon>
        <taxon>Bacillales</taxon>
        <taxon>Bacillaceae</taxon>
        <taxon>Halalkalibacillus</taxon>
    </lineage>
</organism>
<proteinExistence type="predicted"/>
<dbReference type="OrthoDB" id="1903376at2"/>
<dbReference type="AlphaFoldDB" id="A0A2I0QXD7"/>
<gene>
    <name evidence="2" type="ORF">CEY16_04435</name>
</gene>
<accession>A0A2I0QXD7</accession>
<dbReference type="RefSeq" id="WP_101330746.1">
    <property type="nucleotide sequence ID" value="NZ_PJNH01000001.1"/>
</dbReference>
<name>A0A2I0QXD7_9BACI</name>
<keyword evidence="1" id="KW-0812">Transmembrane</keyword>
<keyword evidence="1" id="KW-1133">Transmembrane helix</keyword>
<dbReference type="Pfam" id="PF06691">
    <property type="entry name" value="DUF1189"/>
    <property type="match status" value="1"/>
</dbReference>
<protein>
    <recommendedName>
        <fullName evidence="4">DUF1189 domain-containing protein</fullName>
    </recommendedName>
</protein>
<evidence type="ECO:0000313" key="3">
    <source>
        <dbReference type="Proteomes" id="UP000243524"/>
    </source>
</evidence>
<evidence type="ECO:0000313" key="2">
    <source>
        <dbReference type="EMBL" id="PKR79002.1"/>
    </source>
</evidence>
<evidence type="ECO:0008006" key="4">
    <source>
        <dbReference type="Google" id="ProtNLM"/>
    </source>
</evidence>
<feature type="transmembrane region" description="Helical" evidence="1">
    <location>
        <begin position="227"/>
        <end position="244"/>
    </location>
</feature>
<feature type="transmembrane region" description="Helical" evidence="1">
    <location>
        <begin position="197"/>
        <end position="215"/>
    </location>
</feature>
<dbReference type="EMBL" id="PJNH01000001">
    <property type="protein sequence ID" value="PKR79002.1"/>
    <property type="molecule type" value="Genomic_DNA"/>
</dbReference>
<dbReference type="InterPro" id="IPR009574">
    <property type="entry name" value="DUF1189"/>
</dbReference>
<dbReference type="Proteomes" id="UP000243524">
    <property type="component" value="Unassembled WGS sequence"/>
</dbReference>
<keyword evidence="3" id="KW-1185">Reference proteome</keyword>
<evidence type="ECO:0000256" key="1">
    <source>
        <dbReference type="SAM" id="Phobius"/>
    </source>
</evidence>
<feature type="transmembrane region" description="Helical" evidence="1">
    <location>
        <begin position="150"/>
        <end position="176"/>
    </location>
</feature>